<reference evidence="2" key="1">
    <citation type="submission" date="2012-09" db="EMBL/GenBank/DDBJ databases">
        <authorList>
            <person name="Martin A.A."/>
        </authorList>
    </citation>
    <scope>NUCLEOTIDE SEQUENCE</scope>
</reference>
<accession>A0A0K0DEB1</accession>
<evidence type="ECO:0000256" key="1">
    <source>
        <dbReference type="SAM" id="SignalP"/>
    </source>
</evidence>
<organism evidence="2 3">
    <name type="scientific">Angiostrongylus cantonensis</name>
    <name type="common">Rat lungworm</name>
    <dbReference type="NCBI Taxonomy" id="6313"/>
    <lineage>
        <taxon>Eukaryota</taxon>
        <taxon>Metazoa</taxon>
        <taxon>Ecdysozoa</taxon>
        <taxon>Nematoda</taxon>
        <taxon>Chromadorea</taxon>
        <taxon>Rhabditida</taxon>
        <taxon>Rhabditina</taxon>
        <taxon>Rhabditomorpha</taxon>
        <taxon>Strongyloidea</taxon>
        <taxon>Metastrongylidae</taxon>
        <taxon>Angiostrongylus</taxon>
    </lineage>
</organism>
<evidence type="ECO:0000313" key="3">
    <source>
        <dbReference type="WBParaSite" id="ACAC_0000916301-mRNA-1"/>
    </source>
</evidence>
<reference evidence="3" key="2">
    <citation type="submission" date="2017-02" db="UniProtKB">
        <authorList>
            <consortium name="WormBaseParasite"/>
        </authorList>
    </citation>
    <scope>IDENTIFICATION</scope>
</reference>
<sequence length="177" mass="20140">MRYVVYLTTVSLLVVVCADSRANLERRPYPVGSHVFPSTNQSAKEVKSRTSRISENLVELLISIFLKPDVDAAVTKADINHKQKNRHGRKGMKWRKNLLEKLKIILRRLDRMERRIVGSIQDVFTETPQEGSTESPILLTTSTKATLTMELTNEKVTAATVSSQKTTLDRFVCFIDY</sequence>
<keyword evidence="1" id="KW-0732">Signal</keyword>
<feature type="chain" id="PRO_5005326732" evidence="1">
    <location>
        <begin position="19"/>
        <end position="177"/>
    </location>
</feature>
<feature type="signal peptide" evidence="1">
    <location>
        <begin position="1"/>
        <end position="18"/>
    </location>
</feature>
<name>A0A0K0DEB1_ANGCA</name>
<dbReference type="Proteomes" id="UP000035642">
    <property type="component" value="Unassembled WGS sequence"/>
</dbReference>
<dbReference type="AlphaFoldDB" id="A0A0K0DEB1"/>
<dbReference type="WBParaSite" id="ACAC_0000916301-mRNA-1">
    <property type="protein sequence ID" value="ACAC_0000916301-mRNA-1"/>
    <property type="gene ID" value="ACAC_0000916301"/>
</dbReference>
<keyword evidence="2" id="KW-1185">Reference proteome</keyword>
<evidence type="ECO:0000313" key="2">
    <source>
        <dbReference type="Proteomes" id="UP000035642"/>
    </source>
</evidence>
<proteinExistence type="predicted"/>
<protein>
    <submittedName>
        <fullName evidence="3">Secreted RxLR effector peptide protein</fullName>
    </submittedName>
</protein>